<dbReference type="Gene3D" id="1.10.260.40">
    <property type="entry name" value="lambda repressor-like DNA-binding domains"/>
    <property type="match status" value="1"/>
</dbReference>
<organism evidence="3 4">
    <name type="scientific">Sorangium cellulosum</name>
    <name type="common">Polyangium cellulosum</name>
    <dbReference type="NCBI Taxonomy" id="56"/>
    <lineage>
        <taxon>Bacteria</taxon>
        <taxon>Pseudomonadati</taxon>
        <taxon>Myxococcota</taxon>
        <taxon>Polyangia</taxon>
        <taxon>Polyangiales</taxon>
        <taxon>Polyangiaceae</taxon>
        <taxon>Sorangium</taxon>
    </lineage>
</organism>
<dbReference type="GO" id="GO:0003677">
    <property type="term" value="F:DNA binding"/>
    <property type="evidence" value="ECO:0007669"/>
    <property type="project" value="InterPro"/>
</dbReference>
<evidence type="ECO:0000313" key="3">
    <source>
        <dbReference type="EMBL" id="AUX25118.1"/>
    </source>
</evidence>
<dbReference type="Proteomes" id="UP000295781">
    <property type="component" value="Chromosome"/>
</dbReference>
<feature type="domain" description="HTH cro/C1-type" evidence="2">
    <location>
        <begin position="184"/>
        <end position="205"/>
    </location>
</feature>
<dbReference type="SUPFAM" id="SSF47413">
    <property type="entry name" value="lambda repressor-like DNA-binding domains"/>
    <property type="match status" value="1"/>
</dbReference>
<dbReference type="EMBL" id="CP012670">
    <property type="protein sequence ID" value="AUX25118.1"/>
    <property type="molecule type" value="Genomic_DNA"/>
</dbReference>
<dbReference type="InterPro" id="IPR001387">
    <property type="entry name" value="Cro/C1-type_HTH"/>
</dbReference>
<protein>
    <submittedName>
        <fullName evidence="3">Transcriptional regulator</fullName>
    </submittedName>
</protein>
<feature type="compositionally biased region" description="Basic and acidic residues" evidence="1">
    <location>
        <begin position="163"/>
        <end position="174"/>
    </location>
</feature>
<evidence type="ECO:0000259" key="2">
    <source>
        <dbReference type="PROSITE" id="PS50943"/>
    </source>
</evidence>
<dbReference type="InterPro" id="IPR010982">
    <property type="entry name" value="Lambda_DNA-bd_dom_sf"/>
</dbReference>
<dbReference type="Pfam" id="PF13560">
    <property type="entry name" value="HTH_31"/>
    <property type="match status" value="1"/>
</dbReference>
<evidence type="ECO:0000256" key="1">
    <source>
        <dbReference type="SAM" id="MobiDB-lite"/>
    </source>
</evidence>
<evidence type="ECO:0000313" key="4">
    <source>
        <dbReference type="Proteomes" id="UP000295781"/>
    </source>
</evidence>
<feature type="region of interest" description="Disordered" evidence="1">
    <location>
        <begin position="145"/>
        <end position="174"/>
    </location>
</feature>
<proteinExistence type="predicted"/>
<dbReference type="RefSeq" id="WP_207213667.1">
    <property type="nucleotide sequence ID" value="NZ_CP012670.1"/>
</dbReference>
<name>A0A4P2Q7L8_SORCE</name>
<dbReference type="CDD" id="cd00093">
    <property type="entry name" value="HTH_XRE"/>
    <property type="match status" value="1"/>
</dbReference>
<reference evidence="3 4" key="1">
    <citation type="submission" date="2015-09" db="EMBL/GenBank/DDBJ databases">
        <title>Sorangium comparison.</title>
        <authorList>
            <person name="Zaburannyi N."/>
            <person name="Bunk B."/>
            <person name="Overmann J."/>
            <person name="Mueller R."/>
        </authorList>
    </citation>
    <scope>NUCLEOTIDE SEQUENCE [LARGE SCALE GENOMIC DNA]</scope>
    <source>
        <strain evidence="3 4">So ceGT47</strain>
    </source>
</reference>
<dbReference type="AlphaFoldDB" id="A0A4P2Q7L8"/>
<dbReference type="PROSITE" id="PS50943">
    <property type="entry name" value="HTH_CROC1"/>
    <property type="match status" value="1"/>
</dbReference>
<sequence>MSFSIACKIWGSAAVRHALAEPNPEPATRELCQKILKHADPPGAFRAWALAQPWPRFCAIVRIVSGEERREVDEAVKERIKSMARMGRPPKEDRSTVAGVMVHVRLTPGEVETVDAEVERQRAIAPPGLADKVSRSSVIKGLISTLRQPAEDPAPAAPPARSPARESNESNESDVRELMARCFERGLTQAQLAKLSGVERSQISRFHTQNATKPPLPPEKVAALARALRAWEAKQK</sequence>
<gene>
    <name evidence="3" type="primary">ompR</name>
    <name evidence="3" type="ORF">SOCEGT47_056620</name>
</gene>
<accession>A0A4P2Q7L8</accession>